<keyword evidence="5" id="KW-0813">Transport</keyword>
<dbReference type="PANTHER" id="PTHR30332:SF24">
    <property type="entry name" value="SECRETIN GSPD-RELATED"/>
    <property type="match status" value="1"/>
</dbReference>
<proteinExistence type="inferred from homology"/>
<dbReference type="GO" id="GO:0015627">
    <property type="term" value="C:type II protein secretion system complex"/>
    <property type="evidence" value="ECO:0007669"/>
    <property type="project" value="TreeGrafter"/>
</dbReference>
<evidence type="ECO:0000256" key="5">
    <source>
        <dbReference type="RuleBase" id="RU004004"/>
    </source>
</evidence>
<dbReference type="InterPro" id="IPR004846">
    <property type="entry name" value="T2SS/T3SS_dom"/>
</dbReference>
<feature type="domain" description="Type II/III secretion system secretin-like" evidence="8">
    <location>
        <begin position="329"/>
        <end position="488"/>
    </location>
</feature>
<evidence type="ECO:0000259" key="8">
    <source>
        <dbReference type="Pfam" id="PF00263"/>
    </source>
</evidence>
<evidence type="ECO:0000259" key="9">
    <source>
        <dbReference type="Pfam" id="PF03958"/>
    </source>
</evidence>
<dbReference type="KEGG" id="vau:VANGNB10_cII0848c"/>
<dbReference type="GO" id="GO:0009306">
    <property type="term" value="P:protein secretion"/>
    <property type="evidence" value="ECO:0007669"/>
    <property type="project" value="InterPro"/>
</dbReference>
<feature type="signal peptide" evidence="7">
    <location>
        <begin position="1"/>
        <end position="19"/>
    </location>
</feature>
<evidence type="ECO:0000256" key="3">
    <source>
        <dbReference type="ARBA" id="ARBA00023136"/>
    </source>
</evidence>
<dbReference type="Gene3D" id="3.55.50.30">
    <property type="match status" value="1"/>
</dbReference>
<dbReference type="EMBL" id="RDOM01000073">
    <property type="protein sequence ID" value="MBF4273867.1"/>
    <property type="molecule type" value="Genomic_DNA"/>
</dbReference>
<dbReference type="Pfam" id="PF03958">
    <property type="entry name" value="Secretin_N"/>
    <property type="match status" value="1"/>
</dbReference>
<sequence>MKIKLLSLAFFLCATMAQASVLIKQQDIDLKGALSAIAKDMQVKLVNDLDDKTQRQILTQTLSGEGPELLRRLSDVYDFDWYVYGGMLTVEAGKTYINYAYKPRNISSQALLKELKQTFDTNLTTKLKLTERRNSILFSGTRKFVNDAVSYANMVDKNQFLENGNNLELARIEFHFISVIDRSVSTFDSTVTFPGAQALIAAAITNIGQFQNVSDGEMVQRTYKVKLSEGEKQQLDEEEKTSNVQALPAANALLVRGTPEEIKLAKRIAALIDVKRQQLLFSLKVYDVAADRNENFGIDSAWLSGIKGIYDIVIPPFTQTTEFLKNFQALSSNGIARGVYQTNLLVLENQKGHFGKKETATITLISERQVETQKIEADNSLYVTGRLLPSGNVQAKVEYIEESLGDTADSESTKSEPPRVSSQSLETEVYIKPNQTVILGGFDNTVTQSTTNAVPVLSSIPFLGELFKNTSQTKRKFKRYVSISFEVIE</sequence>
<dbReference type="Pfam" id="PF00263">
    <property type="entry name" value="Secretin"/>
    <property type="match status" value="1"/>
</dbReference>
<comment type="subcellular location">
    <subcellularLocation>
        <location evidence="5">Cell outer membrane</location>
    </subcellularLocation>
    <subcellularLocation>
        <location evidence="1">Membrane</location>
    </subcellularLocation>
</comment>
<dbReference type="PANTHER" id="PTHR30332">
    <property type="entry name" value="PROBABLE GENERAL SECRETION PATHWAY PROTEIN D"/>
    <property type="match status" value="1"/>
</dbReference>
<evidence type="ECO:0000256" key="2">
    <source>
        <dbReference type="ARBA" id="ARBA00022729"/>
    </source>
</evidence>
<evidence type="ECO:0000256" key="4">
    <source>
        <dbReference type="RuleBase" id="RU004003"/>
    </source>
</evidence>
<keyword evidence="2 7" id="KW-0732">Signal</keyword>
<evidence type="ECO:0000313" key="11">
    <source>
        <dbReference type="Proteomes" id="UP000722957"/>
    </source>
</evidence>
<evidence type="ECO:0000256" key="6">
    <source>
        <dbReference type="SAM" id="MobiDB-lite"/>
    </source>
</evidence>
<dbReference type="Proteomes" id="UP000722957">
    <property type="component" value="Unassembled WGS sequence"/>
</dbReference>
<protein>
    <submittedName>
        <fullName evidence="10">Secretin</fullName>
    </submittedName>
</protein>
<evidence type="ECO:0000313" key="10">
    <source>
        <dbReference type="EMBL" id="MBF4273867.1"/>
    </source>
</evidence>
<feature type="chain" id="PRO_5044477244" evidence="7">
    <location>
        <begin position="20"/>
        <end position="489"/>
    </location>
</feature>
<feature type="domain" description="NolW-like" evidence="9">
    <location>
        <begin position="236"/>
        <end position="278"/>
    </location>
</feature>
<gene>
    <name evidence="10" type="ORF">EAY07_17910</name>
</gene>
<name>A0AAW4AQM8_VIBAN</name>
<organism evidence="10 11">
    <name type="scientific">Vibrio anguillarum</name>
    <name type="common">Listonella anguillarum</name>
    <dbReference type="NCBI Taxonomy" id="55601"/>
    <lineage>
        <taxon>Bacteria</taxon>
        <taxon>Pseudomonadati</taxon>
        <taxon>Pseudomonadota</taxon>
        <taxon>Gammaproteobacteria</taxon>
        <taxon>Vibrionales</taxon>
        <taxon>Vibrionaceae</taxon>
        <taxon>Vibrio</taxon>
    </lineage>
</organism>
<dbReference type="InterPro" id="IPR005644">
    <property type="entry name" value="NolW-like"/>
</dbReference>
<evidence type="ECO:0000256" key="1">
    <source>
        <dbReference type="ARBA" id="ARBA00004370"/>
    </source>
</evidence>
<dbReference type="AlphaFoldDB" id="A0AAW4AQM8"/>
<dbReference type="RefSeq" id="WP_017047160.1">
    <property type="nucleotide sequence ID" value="NZ_AJYT02000166.1"/>
</dbReference>
<keyword evidence="3" id="KW-0472">Membrane</keyword>
<reference evidence="10 11" key="1">
    <citation type="journal article" date="2021" name="PeerJ">
        <title>Analysis of 44 Vibrio anguillarum genomes reveals high genetic diversity.</title>
        <authorList>
            <person name="Hansen M.J."/>
            <person name="Dalsgaard I."/>
        </authorList>
    </citation>
    <scope>NUCLEOTIDE SEQUENCE [LARGE SCALE GENOMIC DNA]</scope>
    <source>
        <strain evidence="10 11">17-16730-2A</strain>
    </source>
</reference>
<dbReference type="InterPro" id="IPR050810">
    <property type="entry name" value="Bact_Secretion_Sys_Channel"/>
</dbReference>
<feature type="region of interest" description="Disordered" evidence="6">
    <location>
        <begin position="404"/>
        <end position="424"/>
    </location>
</feature>
<evidence type="ECO:0000256" key="7">
    <source>
        <dbReference type="SAM" id="SignalP"/>
    </source>
</evidence>
<comment type="caution">
    <text evidence="10">The sequence shown here is derived from an EMBL/GenBank/DDBJ whole genome shotgun (WGS) entry which is preliminary data.</text>
</comment>
<accession>A0AAW4AQM8</accession>
<dbReference type="GO" id="GO:0009279">
    <property type="term" value="C:cell outer membrane"/>
    <property type="evidence" value="ECO:0007669"/>
    <property type="project" value="UniProtKB-SubCell"/>
</dbReference>
<comment type="similarity">
    <text evidence="4">Belongs to the bacterial secretin family.</text>
</comment>